<sequence>MIDTQREYISDIFTSGQHLLSLINGILDLFSRPLSVLELEAFLCEQQALI</sequence>
<keyword evidence="2" id="KW-1185">Reference proteome</keyword>
<proteinExistence type="predicted"/>
<name>A0ABT0EZE8_9PSED</name>
<evidence type="ECO:0000313" key="1">
    <source>
        <dbReference type="EMBL" id="MCK1791080.1"/>
    </source>
</evidence>
<dbReference type="EMBL" id="JAKNRW010000008">
    <property type="protein sequence ID" value="MCK1791080.1"/>
    <property type="molecule type" value="Genomic_DNA"/>
</dbReference>
<protein>
    <submittedName>
        <fullName evidence="1">Uncharacterized protein</fullName>
    </submittedName>
</protein>
<gene>
    <name evidence="1" type="ORF">L9059_12975</name>
</gene>
<dbReference type="RefSeq" id="WP_247291382.1">
    <property type="nucleotide sequence ID" value="NZ_JAKNRW010000008.1"/>
</dbReference>
<accession>A0ABT0EZE8</accession>
<dbReference type="Proteomes" id="UP001299876">
    <property type="component" value="Unassembled WGS sequence"/>
</dbReference>
<evidence type="ECO:0000313" key="2">
    <source>
        <dbReference type="Proteomes" id="UP001299876"/>
    </source>
</evidence>
<comment type="caution">
    <text evidence="1">The sequence shown here is derived from an EMBL/GenBank/DDBJ whole genome shotgun (WGS) entry which is preliminary data.</text>
</comment>
<organism evidence="1 2">
    <name type="scientific">Pseudomonas violetae</name>
    <dbReference type="NCBI Taxonomy" id="2915813"/>
    <lineage>
        <taxon>Bacteria</taxon>
        <taxon>Pseudomonadati</taxon>
        <taxon>Pseudomonadota</taxon>
        <taxon>Gammaproteobacteria</taxon>
        <taxon>Pseudomonadales</taxon>
        <taxon>Pseudomonadaceae</taxon>
        <taxon>Pseudomonas</taxon>
    </lineage>
</organism>
<reference evidence="1 2" key="1">
    <citation type="submission" date="2022-02" db="EMBL/GenBank/DDBJ databases">
        <title>Comparative genomics of the first Antarctic Pseudomonas spp. capable of biotransforming 2,4,6-Trinitrotoluene.</title>
        <authorList>
            <person name="Cabrera M.A."/>
            <person name="Marquez S.L."/>
            <person name="Perez-Donoso J.M."/>
        </authorList>
    </citation>
    <scope>NUCLEOTIDE SEQUENCE [LARGE SCALE GENOMIC DNA]</scope>
    <source>
        <strain evidence="1 2">TNT19</strain>
    </source>
</reference>